<gene>
    <name evidence="9" type="ORF">SAMN04487995_1257</name>
</gene>
<protein>
    <submittedName>
        <fullName evidence="9">Zinc carboxypeptidase</fullName>
    </submittedName>
</protein>
<evidence type="ECO:0000256" key="4">
    <source>
        <dbReference type="ARBA" id="ARBA00022801"/>
    </source>
</evidence>
<dbReference type="InterPro" id="IPR029062">
    <property type="entry name" value="Class_I_gatase-like"/>
</dbReference>
<evidence type="ECO:0000313" key="10">
    <source>
        <dbReference type="Proteomes" id="UP000199532"/>
    </source>
</evidence>
<dbReference type="GO" id="GO:0008270">
    <property type="term" value="F:zinc ion binding"/>
    <property type="evidence" value="ECO:0007669"/>
    <property type="project" value="InterPro"/>
</dbReference>
<dbReference type="GO" id="GO:0004181">
    <property type="term" value="F:metallocarboxypeptidase activity"/>
    <property type="evidence" value="ECO:0007669"/>
    <property type="project" value="InterPro"/>
</dbReference>
<dbReference type="Proteomes" id="UP000199532">
    <property type="component" value="Unassembled WGS sequence"/>
</dbReference>
<evidence type="ECO:0000313" key="9">
    <source>
        <dbReference type="EMBL" id="SEI54251.1"/>
    </source>
</evidence>
<evidence type="ECO:0000256" key="3">
    <source>
        <dbReference type="ARBA" id="ARBA00022670"/>
    </source>
</evidence>
<reference evidence="9 10" key="1">
    <citation type="submission" date="2016-10" db="EMBL/GenBank/DDBJ databases">
        <authorList>
            <person name="de Groot N.N."/>
        </authorList>
    </citation>
    <scope>NUCLEOTIDE SEQUENCE [LARGE SCALE GENOMIC DNA]</scope>
    <source>
        <strain evidence="9 10">DSM 19938</strain>
    </source>
</reference>
<dbReference type="EMBL" id="FNXY01000002">
    <property type="protein sequence ID" value="SEI54251.1"/>
    <property type="molecule type" value="Genomic_DNA"/>
</dbReference>
<organism evidence="9 10">
    <name type="scientific">Dyadobacter koreensis</name>
    <dbReference type="NCBI Taxonomy" id="408657"/>
    <lineage>
        <taxon>Bacteria</taxon>
        <taxon>Pseudomonadati</taxon>
        <taxon>Bacteroidota</taxon>
        <taxon>Cytophagia</taxon>
        <taxon>Cytophagales</taxon>
        <taxon>Spirosomataceae</taxon>
        <taxon>Dyadobacter</taxon>
    </lineage>
</organism>
<dbReference type="RefSeq" id="WP_090333462.1">
    <property type="nucleotide sequence ID" value="NZ_FNXY01000002.1"/>
</dbReference>
<feature type="domain" description="Peptidase M14" evidence="8">
    <location>
        <begin position="36"/>
        <end position="338"/>
    </location>
</feature>
<accession>A0A1H6REN1</accession>
<name>A0A1H6REN1_9BACT</name>
<keyword evidence="10" id="KW-1185">Reference proteome</keyword>
<dbReference type="SUPFAM" id="SSF53187">
    <property type="entry name" value="Zn-dependent exopeptidases"/>
    <property type="match status" value="1"/>
</dbReference>
<dbReference type="InterPro" id="IPR000834">
    <property type="entry name" value="Peptidase_M14"/>
</dbReference>
<comment type="cofactor">
    <cofactor evidence="1">
        <name>Zn(2+)</name>
        <dbReference type="ChEBI" id="CHEBI:29105"/>
    </cofactor>
</comment>
<keyword evidence="9" id="KW-0121">Carboxypeptidase</keyword>
<dbReference type="PANTHER" id="PTHR11705:SF143">
    <property type="entry name" value="SLL0236 PROTEIN"/>
    <property type="match status" value="1"/>
</dbReference>
<sequence>MIRYIYGLLLTFVFLQVNAQNITPEQFLGYPLGDKFTFHHQVLEYYKNIAAQNPDRVKLIQYGSTYEGRPLMVAIVASPQNLSRLEDIRSNHLKSIKLTAGVSATGSTSNEKTPAIAWLGYNIHGNEAVSSETAMKVLHELLNKTNTLTQEILKNTVVILDPCSNPDGRERYVSWYNRVQNAVPDVTPFALEHDEPWPGGRFNHYLFDLNRDWAWQTQKETQERVAFYNQWMPHLHADFHEMGSARSYYFPPAAKPYHQDITKWQREFNEILGKNCRKYFDQRNWTYFSKKDYDLFYPSYGDTWPTYNGAIGITYEQGGGGRGGLALSRPDQNDTLTLKSRIEHHYITSLATLETISAQKEKIVSEFINFYDNAVQKPTGSYKTYLIKNQGNEERVRAFSEWLTKQGFEYGITGKSLTLKGTELTNLTEQNIKTETNDLLISAYQPKSNLLKILFEAQPILEDSITYDITSWGLSYLYGLQAYGIKEKLTSSPYQPEKIDNNIPAAKPYAYLARWNSVNGAVFLSELLKRKILVRSSNVPFEANNTSFDAGTLIITKKGNSVYNFDSLVTSLATKHRIKLFPTSTGSVSSGVDYGSDEVVSITPPKVVTLYGEGISTTSLGAVWHYFEQQIKYPLTLISSNKIAQLPLDQVNVLILPDGNYLGILNDKMLTALQDWIKRGGRLIVMENANEAFLNKPGFDISRKMSGPKKNTDPFRKFGARERDESSYSSPGSMYQVTMDTTHPLAFGCGKEYFSIVRNAYGIDYLSEGWNVGYLSETGYKAGFVGNKATEKLKNTLIMGVQKMGQGHVVYLMDDPLFRGMLYNGKILFSNAIFR</sequence>
<dbReference type="SMART" id="SM00631">
    <property type="entry name" value="Zn_pept"/>
    <property type="match status" value="1"/>
</dbReference>
<dbReference type="SUPFAM" id="SSF52317">
    <property type="entry name" value="Class I glutamine amidotransferase-like"/>
    <property type="match status" value="1"/>
</dbReference>
<evidence type="ECO:0000256" key="6">
    <source>
        <dbReference type="ARBA" id="ARBA00023049"/>
    </source>
</evidence>
<evidence type="ECO:0000256" key="2">
    <source>
        <dbReference type="ARBA" id="ARBA00005988"/>
    </source>
</evidence>
<feature type="region of interest" description="Disordered" evidence="7">
    <location>
        <begin position="705"/>
        <end position="733"/>
    </location>
</feature>
<dbReference type="GO" id="GO:0006508">
    <property type="term" value="P:proteolysis"/>
    <property type="evidence" value="ECO:0007669"/>
    <property type="project" value="UniProtKB-KW"/>
</dbReference>
<evidence type="ECO:0000256" key="1">
    <source>
        <dbReference type="ARBA" id="ARBA00001947"/>
    </source>
</evidence>
<keyword evidence="6" id="KW-0482">Metalloprotease</keyword>
<keyword evidence="3" id="KW-0645">Protease</keyword>
<dbReference type="Gene3D" id="3.40.630.10">
    <property type="entry name" value="Zn peptidases"/>
    <property type="match status" value="1"/>
</dbReference>
<keyword evidence="5" id="KW-0862">Zinc</keyword>
<dbReference type="Pfam" id="PF00246">
    <property type="entry name" value="Peptidase_M14"/>
    <property type="match status" value="1"/>
</dbReference>
<keyword evidence="4" id="KW-0378">Hydrolase</keyword>
<proteinExistence type="inferred from homology"/>
<evidence type="ECO:0000256" key="5">
    <source>
        <dbReference type="ARBA" id="ARBA00022833"/>
    </source>
</evidence>
<dbReference type="STRING" id="408657.SAMN04487995_1257"/>
<dbReference type="Gene3D" id="3.40.50.880">
    <property type="match status" value="1"/>
</dbReference>
<dbReference type="OrthoDB" id="9758209at2"/>
<dbReference type="CDD" id="cd06238">
    <property type="entry name" value="M14-like"/>
    <property type="match status" value="1"/>
</dbReference>
<dbReference type="PANTHER" id="PTHR11705">
    <property type="entry name" value="PROTEASE FAMILY M14 CARBOXYPEPTIDASE A,B"/>
    <property type="match status" value="1"/>
</dbReference>
<dbReference type="GO" id="GO:0005615">
    <property type="term" value="C:extracellular space"/>
    <property type="evidence" value="ECO:0007669"/>
    <property type="project" value="TreeGrafter"/>
</dbReference>
<evidence type="ECO:0000259" key="8">
    <source>
        <dbReference type="SMART" id="SM00631"/>
    </source>
</evidence>
<feature type="compositionally biased region" description="Basic and acidic residues" evidence="7">
    <location>
        <begin position="710"/>
        <end position="726"/>
    </location>
</feature>
<evidence type="ECO:0000256" key="7">
    <source>
        <dbReference type="SAM" id="MobiDB-lite"/>
    </source>
</evidence>
<dbReference type="AlphaFoldDB" id="A0A1H6REN1"/>
<comment type="similarity">
    <text evidence="2">Belongs to the peptidase M14 family.</text>
</comment>